<name>A0A687BR79_LISMN</name>
<dbReference type="Proteomes" id="UP000379076">
    <property type="component" value="Unassembled WGS sequence"/>
</dbReference>
<evidence type="ECO:0000313" key="1">
    <source>
        <dbReference type="EMBL" id="EAE1339815.1"/>
    </source>
</evidence>
<gene>
    <name evidence="1" type="ORF">ART25_12920</name>
</gene>
<organism evidence="1 2">
    <name type="scientific">Listeria monocytogenes</name>
    <dbReference type="NCBI Taxonomy" id="1639"/>
    <lineage>
        <taxon>Bacteria</taxon>
        <taxon>Bacillati</taxon>
        <taxon>Bacillota</taxon>
        <taxon>Bacilli</taxon>
        <taxon>Bacillales</taxon>
        <taxon>Listeriaceae</taxon>
        <taxon>Listeria</taxon>
    </lineage>
</organism>
<comment type="caution">
    <text evidence="1">The sequence shown here is derived from an EMBL/GenBank/DDBJ whole genome shotgun (WGS) entry which is preliminary data.</text>
</comment>
<dbReference type="RefSeq" id="WP_023559403.1">
    <property type="nucleotide sequence ID" value="NC_021826.1"/>
</dbReference>
<sequence>MFFKWGFISFLMGLCSFFIFFIVNIFRQIMVATASGVDGYSTYVSNFDVMLPALIFPVILTFFIPLVIYFTYLFKKK</sequence>
<reference evidence="1 2" key="1">
    <citation type="submission" date="2018-06" db="EMBL/GenBank/DDBJ databases">
        <authorList>
            <consortium name="GenomeTrakr: Next Generation Sequencing Network for Food Pathogen Tracability"/>
        </authorList>
    </citation>
    <scope>NUCLEOTIDE SEQUENCE [LARGE SCALE GENOMIC DNA]</scope>
    <source>
        <strain evidence="1 2">FDA00006494</strain>
    </source>
</reference>
<dbReference type="AlphaFoldDB" id="A0A687BR79"/>
<proteinExistence type="predicted"/>
<evidence type="ECO:0000313" key="2">
    <source>
        <dbReference type="Proteomes" id="UP000379076"/>
    </source>
</evidence>
<protein>
    <submittedName>
        <fullName evidence="1">Uncharacterized protein</fullName>
    </submittedName>
</protein>
<dbReference type="EMBL" id="AAAQQZ010000007">
    <property type="protein sequence ID" value="EAE1339815.1"/>
    <property type="molecule type" value="Genomic_DNA"/>
</dbReference>
<accession>A0A687BR79</accession>